<comment type="caution">
    <text evidence="7">The sequence shown here is derived from an EMBL/GenBank/DDBJ whole genome shotgun (WGS) entry which is preliminary data.</text>
</comment>
<name>A0A8H3AAY1_9AGAM</name>
<gene>
    <name evidence="7" type="ORF">RDB_LOCUS39852</name>
</gene>
<evidence type="ECO:0000313" key="8">
    <source>
        <dbReference type="Proteomes" id="UP000663843"/>
    </source>
</evidence>
<dbReference type="EMBL" id="CAJMWT010001506">
    <property type="protein sequence ID" value="CAE6406186.1"/>
    <property type="molecule type" value="Genomic_DNA"/>
</dbReference>
<dbReference type="GO" id="GO:0047499">
    <property type="term" value="F:calcium-independent phospholipase A2 activity"/>
    <property type="evidence" value="ECO:0007669"/>
    <property type="project" value="TreeGrafter"/>
</dbReference>
<dbReference type="InterPro" id="IPR016035">
    <property type="entry name" value="Acyl_Trfase/lysoPLipase"/>
</dbReference>
<dbReference type="SUPFAM" id="SSF52151">
    <property type="entry name" value="FabD/lysophospholipase-like"/>
    <property type="match status" value="1"/>
</dbReference>
<reference evidence="7" key="1">
    <citation type="submission" date="2021-01" db="EMBL/GenBank/DDBJ databases">
        <authorList>
            <person name="Kaushik A."/>
        </authorList>
    </citation>
    <scope>NUCLEOTIDE SEQUENCE</scope>
    <source>
        <strain evidence="7">AG2-2IIIB</strain>
    </source>
</reference>
<comment type="caution">
    <text evidence="4">Lacks conserved residue(s) required for the propagation of feature annotation.</text>
</comment>
<dbReference type="Pfam" id="PF01734">
    <property type="entry name" value="Patatin"/>
    <property type="match status" value="1"/>
</dbReference>
<sequence length="404" mass="43020">MQQGQIISDELGQVKSIVTDRFNQWWARQNDVDPDLGPPAQVQSLEPKLGNVSEPGATTDNNGGRSELTGDKSGTLGLQDYGSNIGGPSGSMYGGFSGSDGAGQRKSPGDQHPEKTPKRTIPLASQQPRTKRGINILCIDGGGIRGLSSLLLLQEAMNRLQNLGGEGGTLQPVDWFDVIAGTGTGGVIACMLGKLGMSIEEAIESYTRLMAAVFSNKKGGIIGRAAYKSTTLKDSLRSIIQDATGDGEKKMVEGAPKPDGCNTLIFAALKDNMNAGIPFIFRSYQARANRAPNCATWEVVCATMAHPDFFKSIEIADGSLKYSFVGGELGNSNPLAHVLAEVRDLYPGQYVSCVMSIGSGHAHTIQIPNGDQQQVSIAMRAMATDSERVAEEMARRFQDTTGVY</sequence>
<dbReference type="PANTHER" id="PTHR24185">
    <property type="entry name" value="CALCIUM-INDEPENDENT PHOSPHOLIPASE A2-GAMMA"/>
    <property type="match status" value="1"/>
</dbReference>
<evidence type="ECO:0000313" key="7">
    <source>
        <dbReference type="EMBL" id="CAE6406186.1"/>
    </source>
</evidence>
<dbReference type="InterPro" id="IPR002641">
    <property type="entry name" value="PNPLA_dom"/>
</dbReference>
<feature type="region of interest" description="Disordered" evidence="5">
    <location>
        <begin position="29"/>
        <end position="128"/>
    </location>
</feature>
<dbReference type="AlphaFoldDB" id="A0A8H3AAY1"/>
<evidence type="ECO:0000256" key="5">
    <source>
        <dbReference type="SAM" id="MobiDB-lite"/>
    </source>
</evidence>
<evidence type="ECO:0000256" key="2">
    <source>
        <dbReference type="ARBA" id="ARBA00022963"/>
    </source>
</evidence>
<keyword evidence="2" id="KW-0442">Lipid degradation</keyword>
<feature type="compositionally biased region" description="Gly residues" evidence="5">
    <location>
        <begin position="84"/>
        <end position="101"/>
    </location>
</feature>
<organism evidence="7 8">
    <name type="scientific">Rhizoctonia solani</name>
    <dbReference type="NCBI Taxonomy" id="456999"/>
    <lineage>
        <taxon>Eukaryota</taxon>
        <taxon>Fungi</taxon>
        <taxon>Dikarya</taxon>
        <taxon>Basidiomycota</taxon>
        <taxon>Agaricomycotina</taxon>
        <taxon>Agaricomycetes</taxon>
        <taxon>Cantharellales</taxon>
        <taxon>Ceratobasidiaceae</taxon>
        <taxon>Rhizoctonia</taxon>
    </lineage>
</organism>
<evidence type="ECO:0000256" key="3">
    <source>
        <dbReference type="ARBA" id="ARBA00023098"/>
    </source>
</evidence>
<accession>A0A8H3AAY1</accession>
<dbReference type="GO" id="GO:0046486">
    <property type="term" value="P:glycerolipid metabolic process"/>
    <property type="evidence" value="ECO:0007669"/>
    <property type="project" value="UniProtKB-ARBA"/>
</dbReference>
<protein>
    <recommendedName>
        <fullName evidence="6">PNPLA domain-containing protein</fullName>
    </recommendedName>
</protein>
<dbReference type="GO" id="GO:0016020">
    <property type="term" value="C:membrane"/>
    <property type="evidence" value="ECO:0007669"/>
    <property type="project" value="TreeGrafter"/>
</dbReference>
<feature type="short sequence motif" description="GXGXXG" evidence="4">
    <location>
        <begin position="141"/>
        <end position="146"/>
    </location>
</feature>
<keyword evidence="1" id="KW-0378">Hydrolase</keyword>
<dbReference type="Gene3D" id="3.40.1090.10">
    <property type="entry name" value="Cytosolic phospholipase A2 catalytic domain"/>
    <property type="match status" value="1"/>
</dbReference>
<dbReference type="GO" id="GO:0016042">
    <property type="term" value="P:lipid catabolic process"/>
    <property type="evidence" value="ECO:0007669"/>
    <property type="project" value="UniProtKB-KW"/>
</dbReference>
<dbReference type="PANTHER" id="PTHR24185:SF1">
    <property type="entry name" value="CALCIUM-INDEPENDENT PHOSPHOLIPASE A2-GAMMA"/>
    <property type="match status" value="1"/>
</dbReference>
<keyword evidence="3" id="KW-0443">Lipid metabolism</keyword>
<proteinExistence type="predicted"/>
<feature type="domain" description="PNPLA" evidence="6">
    <location>
        <begin position="137"/>
        <end position="339"/>
    </location>
</feature>
<feature type="compositionally biased region" description="Basic and acidic residues" evidence="5">
    <location>
        <begin position="107"/>
        <end position="117"/>
    </location>
</feature>
<evidence type="ECO:0000256" key="4">
    <source>
        <dbReference type="PROSITE-ProRule" id="PRU01161"/>
    </source>
</evidence>
<evidence type="ECO:0000256" key="1">
    <source>
        <dbReference type="ARBA" id="ARBA00022801"/>
    </source>
</evidence>
<feature type="non-terminal residue" evidence="7">
    <location>
        <position position="1"/>
    </location>
</feature>
<dbReference type="GO" id="GO:0019369">
    <property type="term" value="P:arachidonate metabolic process"/>
    <property type="evidence" value="ECO:0007669"/>
    <property type="project" value="TreeGrafter"/>
</dbReference>
<dbReference type="PROSITE" id="PS51635">
    <property type="entry name" value="PNPLA"/>
    <property type="match status" value="1"/>
</dbReference>
<evidence type="ECO:0000259" key="6">
    <source>
        <dbReference type="PROSITE" id="PS51635"/>
    </source>
</evidence>
<dbReference type="Proteomes" id="UP000663843">
    <property type="component" value="Unassembled WGS sequence"/>
</dbReference>